<dbReference type="GO" id="GO:0003743">
    <property type="term" value="F:translation initiation factor activity"/>
    <property type="evidence" value="ECO:0007669"/>
    <property type="project" value="UniProtKB-KW"/>
</dbReference>
<dbReference type="PANTHER" id="PTHR45859">
    <property type="entry name" value="TRANSLATION INITIATION FACTOR EIF-2B SUBUNIT BETA"/>
    <property type="match status" value="1"/>
</dbReference>
<dbReference type="PANTHER" id="PTHR45859:SF1">
    <property type="entry name" value="TRANSLATION INITIATION FACTOR EIF-2B SUBUNIT BETA"/>
    <property type="match status" value="1"/>
</dbReference>
<keyword evidence="3" id="KW-0648">Protein biosynthesis</keyword>
<dbReference type="Proteomes" id="UP000436088">
    <property type="component" value="Unassembled WGS sequence"/>
</dbReference>
<gene>
    <name evidence="4" type="ORF">F3Y22_tig00112498pilonHSYRG00353</name>
</gene>
<sequence length="253" mass="27802">MIDKKDNKRQRRQAIYVLKDEVFFPSNGWIDSGGGDGCLGVNFGDKRKMPDTQALVIDFINKLKKRRAKQTAELLRSVISQTRVPYTNHAAALIQSVKAVGERLIAANPVGTMTFLFWETVGRHWFRALKHSMIIGIVHVMAELAVGNVVRHVLHIIREEDLSLTAAAMSGLNLSAETDYEDDADRDNLPVLSAAAIAAASKSTLRPPSLQTLLEDVPETVAVPRTSGGDSEGKSKCELSLQTLDLSTLQLIR</sequence>
<keyword evidence="5" id="KW-1185">Reference proteome</keyword>
<proteinExistence type="predicted"/>
<evidence type="ECO:0000313" key="5">
    <source>
        <dbReference type="Proteomes" id="UP000436088"/>
    </source>
</evidence>
<dbReference type="GO" id="GO:0005851">
    <property type="term" value="C:eukaryotic translation initiation factor 2B complex"/>
    <property type="evidence" value="ECO:0007669"/>
    <property type="project" value="TreeGrafter"/>
</dbReference>
<dbReference type="GO" id="GO:0005085">
    <property type="term" value="F:guanyl-nucleotide exchange factor activity"/>
    <property type="evidence" value="ECO:0007669"/>
    <property type="project" value="TreeGrafter"/>
</dbReference>
<evidence type="ECO:0000313" key="4">
    <source>
        <dbReference type="EMBL" id="KAE8666559.1"/>
    </source>
</evidence>
<organism evidence="4 5">
    <name type="scientific">Hibiscus syriacus</name>
    <name type="common">Rose of Sharon</name>
    <dbReference type="NCBI Taxonomy" id="106335"/>
    <lineage>
        <taxon>Eukaryota</taxon>
        <taxon>Viridiplantae</taxon>
        <taxon>Streptophyta</taxon>
        <taxon>Embryophyta</taxon>
        <taxon>Tracheophyta</taxon>
        <taxon>Spermatophyta</taxon>
        <taxon>Magnoliopsida</taxon>
        <taxon>eudicotyledons</taxon>
        <taxon>Gunneridae</taxon>
        <taxon>Pentapetalae</taxon>
        <taxon>rosids</taxon>
        <taxon>malvids</taxon>
        <taxon>Malvales</taxon>
        <taxon>Malvaceae</taxon>
        <taxon>Malvoideae</taxon>
        <taxon>Hibiscus</taxon>
    </lineage>
</organism>
<protein>
    <submittedName>
        <fullName evidence="4">Uncharacterized protein</fullName>
    </submittedName>
</protein>
<keyword evidence="1" id="KW-0963">Cytoplasm</keyword>
<evidence type="ECO:0000256" key="3">
    <source>
        <dbReference type="ARBA" id="ARBA00022917"/>
    </source>
</evidence>
<dbReference type="EMBL" id="VEPZ02001596">
    <property type="protein sequence ID" value="KAE8666559.1"/>
    <property type="molecule type" value="Genomic_DNA"/>
</dbReference>
<accession>A0A6A2Y391</accession>
<name>A0A6A2Y391_HIBSY</name>
<evidence type="ECO:0000256" key="2">
    <source>
        <dbReference type="ARBA" id="ARBA00022540"/>
    </source>
</evidence>
<keyword evidence="2" id="KW-0396">Initiation factor</keyword>
<reference evidence="4" key="1">
    <citation type="submission" date="2019-09" db="EMBL/GenBank/DDBJ databases">
        <title>Draft genome information of white flower Hibiscus syriacus.</title>
        <authorList>
            <person name="Kim Y.-M."/>
        </authorList>
    </citation>
    <scope>NUCLEOTIDE SEQUENCE [LARGE SCALE GENOMIC DNA]</scope>
    <source>
        <strain evidence="4">YM2019G1</strain>
    </source>
</reference>
<dbReference type="AlphaFoldDB" id="A0A6A2Y391"/>
<evidence type="ECO:0000256" key="1">
    <source>
        <dbReference type="ARBA" id="ARBA00022490"/>
    </source>
</evidence>
<comment type="caution">
    <text evidence="4">The sequence shown here is derived from an EMBL/GenBank/DDBJ whole genome shotgun (WGS) entry which is preliminary data.</text>
</comment>
<dbReference type="InterPro" id="IPR051855">
    <property type="entry name" value="eIF2B_beta_subunit"/>
</dbReference>